<accession>A0A026WV82</accession>
<name>A0A026WV82_OOCBI</name>
<dbReference type="Proteomes" id="UP000053097">
    <property type="component" value="Unassembled WGS sequence"/>
</dbReference>
<keyword evidence="2" id="KW-1185">Reference proteome</keyword>
<sequence>MILPEDREANCFLRRGKEIPSTLLVIELLSGLKAQKYPLRLNLIDRATLNIRRSRFRNCKTARTQQGLYRKLRT</sequence>
<dbReference type="AlphaFoldDB" id="A0A026WV82"/>
<gene>
    <name evidence="1" type="ORF">X777_16130</name>
</gene>
<evidence type="ECO:0000313" key="1">
    <source>
        <dbReference type="EMBL" id="EZA59927.1"/>
    </source>
</evidence>
<evidence type="ECO:0000313" key="2">
    <source>
        <dbReference type="Proteomes" id="UP000053097"/>
    </source>
</evidence>
<reference evidence="1 2" key="1">
    <citation type="journal article" date="2014" name="Curr. Biol.">
        <title>The genome of the clonal raider ant Cerapachys biroi.</title>
        <authorList>
            <person name="Oxley P.R."/>
            <person name="Ji L."/>
            <person name="Fetter-Pruneda I."/>
            <person name="McKenzie S.K."/>
            <person name="Li C."/>
            <person name="Hu H."/>
            <person name="Zhang G."/>
            <person name="Kronauer D.J."/>
        </authorList>
    </citation>
    <scope>NUCLEOTIDE SEQUENCE [LARGE SCALE GENOMIC DNA]</scope>
</reference>
<protein>
    <submittedName>
        <fullName evidence="1">Uncharacterized protein</fullName>
    </submittedName>
</protein>
<dbReference type="EMBL" id="KK107087">
    <property type="protein sequence ID" value="EZA59927.1"/>
    <property type="molecule type" value="Genomic_DNA"/>
</dbReference>
<organism evidence="1 2">
    <name type="scientific">Ooceraea biroi</name>
    <name type="common">Clonal raider ant</name>
    <name type="synonym">Cerapachys biroi</name>
    <dbReference type="NCBI Taxonomy" id="2015173"/>
    <lineage>
        <taxon>Eukaryota</taxon>
        <taxon>Metazoa</taxon>
        <taxon>Ecdysozoa</taxon>
        <taxon>Arthropoda</taxon>
        <taxon>Hexapoda</taxon>
        <taxon>Insecta</taxon>
        <taxon>Pterygota</taxon>
        <taxon>Neoptera</taxon>
        <taxon>Endopterygota</taxon>
        <taxon>Hymenoptera</taxon>
        <taxon>Apocrita</taxon>
        <taxon>Aculeata</taxon>
        <taxon>Formicoidea</taxon>
        <taxon>Formicidae</taxon>
        <taxon>Dorylinae</taxon>
        <taxon>Ooceraea</taxon>
    </lineage>
</organism>
<proteinExistence type="predicted"/>